<reference evidence="7" key="3">
    <citation type="submission" date="2025-09" db="UniProtKB">
        <authorList>
            <consortium name="Ensembl"/>
        </authorList>
    </citation>
    <scope>IDENTIFICATION</scope>
</reference>
<dbReference type="EMBL" id="AFYH01234707">
    <property type="status" value="NOT_ANNOTATED_CDS"/>
    <property type="molecule type" value="Genomic_DNA"/>
</dbReference>
<evidence type="ECO:0000313" key="8">
    <source>
        <dbReference type="Proteomes" id="UP000008672"/>
    </source>
</evidence>
<reference evidence="7" key="2">
    <citation type="submission" date="2025-08" db="UniProtKB">
        <authorList>
            <consortium name="Ensembl"/>
        </authorList>
    </citation>
    <scope>IDENTIFICATION</scope>
</reference>
<dbReference type="InParanoid" id="H2ZWS2"/>
<dbReference type="InterPro" id="IPR039691">
    <property type="entry name" value="ZC3H7A/B"/>
</dbReference>
<dbReference type="Bgee" id="ENSLACG00000001645">
    <property type="expression patterns" value="Expressed in post-anal tail muscle and 6 other cell types or tissues"/>
</dbReference>
<evidence type="ECO:0000256" key="1">
    <source>
        <dbReference type="ARBA" id="ARBA00022723"/>
    </source>
</evidence>
<dbReference type="SMART" id="SM00028">
    <property type="entry name" value="TPR"/>
    <property type="match status" value="2"/>
</dbReference>
<feature type="zinc finger region" description="C3H1-type" evidence="5">
    <location>
        <begin position="786"/>
        <end position="814"/>
    </location>
</feature>
<dbReference type="Proteomes" id="UP000008672">
    <property type="component" value="Unassembled WGS sequence"/>
</dbReference>
<keyword evidence="1 5" id="KW-0479">Metal-binding</keyword>
<feature type="domain" description="C3H1-type" evidence="6">
    <location>
        <begin position="786"/>
        <end position="814"/>
    </location>
</feature>
<dbReference type="GO" id="GO:0035198">
    <property type="term" value="F:miRNA binding"/>
    <property type="evidence" value="ECO:0007669"/>
    <property type="project" value="InterPro"/>
</dbReference>
<feature type="zinc finger region" description="C3H1-type" evidence="5">
    <location>
        <begin position="923"/>
        <end position="945"/>
    </location>
</feature>
<accession>H2ZWS2</accession>
<keyword evidence="2 5" id="KW-0863">Zinc-finger</keyword>
<dbReference type="AlphaFoldDB" id="H2ZWS2"/>
<dbReference type="EMBL" id="AFYH01234714">
    <property type="status" value="NOT_ANNOTATED_CDS"/>
    <property type="molecule type" value="Genomic_DNA"/>
</dbReference>
<evidence type="ECO:0000259" key="6">
    <source>
        <dbReference type="PROSITE" id="PS50103"/>
    </source>
</evidence>
<dbReference type="SUPFAM" id="SSF48452">
    <property type="entry name" value="TPR-like"/>
    <property type="match status" value="1"/>
</dbReference>
<dbReference type="EMBL" id="AFYH01234709">
    <property type="status" value="NOT_ANNOTATED_CDS"/>
    <property type="molecule type" value="Genomic_DNA"/>
</dbReference>
<sequence>MSNVPKDRNSRRQQIQEGLQFIQSTLPYNGTQEQYEVFLRDLVRNLFDEGNDVYKDDDWNGALTQYTEALGVADYAKSEEISISSVMIEKLHANRAACYLNMGRHDKVIEDCNEALQLNSNNCRALYRKSKSLKELGRHKEAYDAVAKCSLAVPQDDNIIKLTQELAQMLGLKIRKAYVRAQVRCKLIPRFNGKPSSNSSSIEDIESDLVIDEREEAIAVVSSVETFECVTESIPVPVSSDSMPTSLTPEKVPMPSTVLVNGGGVPYSVPETRLDYVDGDIIGDDLDELLDSVATDVPQMAPGTPRGAIPSNLPVSVSSTIALPNHLLASLPTSNVFAPPAVNLPSVYSLPLPSLDTFTSTMDSLDTLPMTESQRVDLKTQDERNSTTPSKLNDTTVIMLTPAKLSKEENLSFLGTMRHKYKCIGSFVGFSITRPRCFPSRSGPNHAEDIFYELQEYPEVQICFINSGPNLLDYTYHPDLDHKCKKEVLVGRKKNSEDHLWKRIRPRPTKTQYMGPYYICKDVAAGEECKYMGHCTFAYCQEEIDVWTLERKGAFSRELLFDPCGGNGKINLTVAKLLQEHHGIFMYLCQECFDHKPRIISKRNKDNPTFCSHPDTRHFFEENKCLVHILRETTVKYSKIRPLRDLCQFDLCRHEVRYGCIREDECFYAHSLIELKVWMMQLETGISHDAITQESKKYWQNMEASVHGGQIPGSLLNYGTPNLKMKFVCGQCWRNGQVIEPDKNRKYCSAKARHQWTKERRVVLVMSNERKKWTTIRPLPTKKPVPLQFDLCNHISSGKKCQYIGNCSFAHSQEEKEMWTYMKDNSIQDMEQLYEIWLTSQKTERGDDIATQVPRDIEKQIHMPTDYADITTEFHCWLCGKNCNSEKQWQQHITSEKHKEKVFHSEDDQNCWQHRFPTGCFTICEGYLKNTCTKGENCQLAHGEAELKEWHDRRDFLGKKLAKARNDHLIAPDDLDFGKYSFLIKELN</sequence>
<dbReference type="SUPFAM" id="SSF57667">
    <property type="entry name" value="beta-beta-alpha zinc fingers"/>
    <property type="match status" value="1"/>
</dbReference>
<dbReference type="Gene3D" id="1.25.40.10">
    <property type="entry name" value="Tetratricopeptide repeat domain"/>
    <property type="match status" value="1"/>
</dbReference>
<dbReference type="FunCoup" id="H2ZWS2">
    <property type="interactions" value="1564"/>
</dbReference>
<dbReference type="GO" id="GO:0008270">
    <property type="term" value="F:zinc ion binding"/>
    <property type="evidence" value="ECO:0007669"/>
    <property type="project" value="UniProtKB-KW"/>
</dbReference>
<name>H2ZWS2_LATCH</name>
<dbReference type="EMBL" id="AFYH01234713">
    <property type="status" value="NOT_ANNOTATED_CDS"/>
    <property type="molecule type" value="Genomic_DNA"/>
</dbReference>
<dbReference type="Ensembl" id="ENSLACT00000001856.1">
    <property type="protein sequence ID" value="ENSLACP00000001843.1"/>
    <property type="gene ID" value="ENSLACG00000001645.1"/>
</dbReference>
<dbReference type="EMBL" id="AFYH01234712">
    <property type="status" value="NOT_ANNOTATED_CDS"/>
    <property type="molecule type" value="Genomic_DNA"/>
</dbReference>
<dbReference type="GeneTree" id="ENSGT00390000018542"/>
<dbReference type="PANTHER" id="PTHR14928">
    <property type="entry name" value="MICRO-RNA BINDING ZINC FINGER CCCH DOMAIN-CONTAINING PROTEIN 7"/>
    <property type="match status" value="1"/>
</dbReference>
<feature type="domain" description="C3H1-type" evidence="6">
    <location>
        <begin position="923"/>
        <end position="945"/>
    </location>
</feature>
<dbReference type="EMBL" id="AFYH01234708">
    <property type="status" value="NOT_ANNOTATED_CDS"/>
    <property type="molecule type" value="Genomic_DNA"/>
</dbReference>
<proteinExistence type="predicted"/>
<dbReference type="InterPro" id="IPR036236">
    <property type="entry name" value="Znf_C2H2_sf"/>
</dbReference>
<dbReference type="eggNOG" id="ENOG502QSHP">
    <property type="taxonomic scope" value="Eukaryota"/>
</dbReference>
<dbReference type="PROSITE" id="PS50103">
    <property type="entry name" value="ZF_C3H1"/>
    <property type="match status" value="3"/>
</dbReference>
<feature type="domain" description="C3H1-type" evidence="6">
    <location>
        <begin position="651"/>
        <end position="673"/>
    </location>
</feature>
<gene>
    <name evidence="7" type="primary">ZC3H7A</name>
</gene>
<organism evidence="7 8">
    <name type="scientific">Latimeria chalumnae</name>
    <name type="common">Coelacanth</name>
    <dbReference type="NCBI Taxonomy" id="7897"/>
    <lineage>
        <taxon>Eukaryota</taxon>
        <taxon>Metazoa</taxon>
        <taxon>Chordata</taxon>
        <taxon>Craniata</taxon>
        <taxon>Vertebrata</taxon>
        <taxon>Euteleostomi</taxon>
        <taxon>Coelacanthiformes</taxon>
        <taxon>Coelacanthidae</taxon>
        <taxon>Latimeria</taxon>
    </lineage>
</organism>
<dbReference type="PROSITE" id="PS00028">
    <property type="entry name" value="ZINC_FINGER_C2H2_1"/>
    <property type="match status" value="1"/>
</dbReference>
<dbReference type="SUPFAM" id="SSF90229">
    <property type="entry name" value="CCCH zinc finger"/>
    <property type="match status" value="1"/>
</dbReference>
<evidence type="ECO:0000256" key="3">
    <source>
        <dbReference type="ARBA" id="ARBA00022833"/>
    </source>
</evidence>
<feature type="repeat" description="TPR" evidence="4">
    <location>
        <begin position="89"/>
        <end position="122"/>
    </location>
</feature>
<evidence type="ECO:0000256" key="5">
    <source>
        <dbReference type="PROSITE-ProRule" id="PRU00723"/>
    </source>
</evidence>
<dbReference type="OMA" id="ICERYMN"/>
<dbReference type="EMBL" id="AFYH01234705">
    <property type="status" value="NOT_ANNOTATED_CDS"/>
    <property type="molecule type" value="Genomic_DNA"/>
</dbReference>
<keyword evidence="4" id="KW-0802">TPR repeat</keyword>
<protein>
    <submittedName>
        <fullName evidence="7">Zinc finger CCCH-type containing 7A</fullName>
    </submittedName>
</protein>
<dbReference type="Gene3D" id="3.30.160.60">
    <property type="entry name" value="Classic Zinc Finger"/>
    <property type="match status" value="1"/>
</dbReference>
<keyword evidence="8" id="KW-1185">Reference proteome</keyword>
<dbReference type="HOGENOM" id="CLU_012672_0_0_1"/>
<dbReference type="InterPro" id="IPR011990">
    <property type="entry name" value="TPR-like_helical_dom_sf"/>
</dbReference>
<feature type="zinc finger region" description="C3H1-type" evidence="5">
    <location>
        <begin position="651"/>
        <end position="673"/>
    </location>
</feature>
<dbReference type="EMBL" id="AFYH01234711">
    <property type="status" value="NOT_ANNOTATED_CDS"/>
    <property type="molecule type" value="Genomic_DNA"/>
</dbReference>
<dbReference type="InterPro" id="IPR019734">
    <property type="entry name" value="TPR_rpt"/>
</dbReference>
<evidence type="ECO:0000313" key="7">
    <source>
        <dbReference type="Ensembl" id="ENSLACP00000001843.1"/>
    </source>
</evidence>
<dbReference type="EMBL" id="AFYH01234710">
    <property type="status" value="NOT_ANNOTATED_CDS"/>
    <property type="molecule type" value="Genomic_DNA"/>
</dbReference>
<dbReference type="GO" id="GO:0035196">
    <property type="term" value="P:miRNA processing"/>
    <property type="evidence" value="ECO:0007669"/>
    <property type="project" value="TreeGrafter"/>
</dbReference>
<dbReference type="InterPro" id="IPR036855">
    <property type="entry name" value="Znf_CCCH_sf"/>
</dbReference>
<evidence type="ECO:0000256" key="2">
    <source>
        <dbReference type="ARBA" id="ARBA00022771"/>
    </source>
</evidence>
<dbReference type="InterPro" id="IPR013087">
    <property type="entry name" value="Znf_C2H2_type"/>
</dbReference>
<keyword evidence="3 5" id="KW-0862">Zinc</keyword>
<evidence type="ECO:0000256" key="4">
    <source>
        <dbReference type="PROSITE-ProRule" id="PRU00339"/>
    </source>
</evidence>
<dbReference type="EMBL" id="AFYH01234706">
    <property type="status" value="NOT_ANNOTATED_CDS"/>
    <property type="molecule type" value="Genomic_DNA"/>
</dbReference>
<dbReference type="InterPro" id="IPR000571">
    <property type="entry name" value="Znf_CCCH"/>
</dbReference>
<dbReference type="Pfam" id="PF00515">
    <property type="entry name" value="TPR_1"/>
    <property type="match status" value="1"/>
</dbReference>
<reference evidence="8" key="1">
    <citation type="submission" date="2011-08" db="EMBL/GenBank/DDBJ databases">
        <title>The draft genome of Latimeria chalumnae.</title>
        <authorList>
            <person name="Di Palma F."/>
            <person name="Alfoldi J."/>
            <person name="Johnson J."/>
            <person name="Berlin A."/>
            <person name="Gnerre S."/>
            <person name="Jaffe D."/>
            <person name="MacCallum I."/>
            <person name="Young S."/>
            <person name="Walker B.J."/>
            <person name="Lander E."/>
            <person name="Lindblad-Toh K."/>
        </authorList>
    </citation>
    <scope>NUCLEOTIDE SEQUENCE [LARGE SCALE GENOMIC DNA]</scope>
    <source>
        <strain evidence="8">Wild caught</strain>
    </source>
</reference>
<dbReference type="PROSITE" id="PS50005">
    <property type="entry name" value="TPR"/>
    <property type="match status" value="1"/>
</dbReference>
<dbReference type="PANTHER" id="PTHR14928:SF13">
    <property type="entry name" value="ZINC FINGER CCCH DOMAIN-CONTAINING PROTEIN 7A"/>
    <property type="match status" value="1"/>
</dbReference>